<organism evidence="2 3">
    <name type="scientific">Haloferax mucosum ATCC BAA-1512</name>
    <dbReference type="NCBI Taxonomy" id="662479"/>
    <lineage>
        <taxon>Archaea</taxon>
        <taxon>Methanobacteriati</taxon>
        <taxon>Methanobacteriota</taxon>
        <taxon>Stenosarchaea group</taxon>
        <taxon>Halobacteria</taxon>
        <taxon>Halobacteriales</taxon>
        <taxon>Haloferacaceae</taxon>
        <taxon>Haloferax</taxon>
    </lineage>
</organism>
<accession>M0I3E5</accession>
<dbReference type="RefSeq" id="WP_008321060.1">
    <property type="nucleotide sequence ID" value="NZ_AOLN01000018.1"/>
</dbReference>
<evidence type="ECO:0000313" key="3">
    <source>
        <dbReference type="Proteomes" id="UP000011550"/>
    </source>
</evidence>
<sequence length="59" mass="5693">MDGTVSPIAVFAPAAVFGGFGFICFTMVGAGTGLVAVSTGLGVVFGIAIGVLVSRGESL</sequence>
<feature type="transmembrane region" description="Helical" evidence="1">
    <location>
        <begin position="7"/>
        <end position="28"/>
    </location>
</feature>
<protein>
    <submittedName>
        <fullName evidence="2">Uncharacterized protein</fullName>
    </submittedName>
</protein>
<proteinExistence type="predicted"/>
<keyword evidence="1" id="KW-1133">Transmembrane helix</keyword>
<comment type="caution">
    <text evidence="2">The sequence shown here is derived from an EMBL/GenBank/DDBJ whole genome shotgun (WGS) entry which is preliminary data.</text>
</comment>
<name>M0I3E5_9EURY</name>
<dbReference type="EMBL" id="AOLN01000018">
    <property type="protein sequence ID" value="ELZ91320.1"/>
    <property type="molecule type" value="Genomic_DNA"/>
</dbReference>
<dbReference type="AlphaFoldDB" id="M0I3E5"/>
<dbReference type="PATRIC" id="fig|662479.7.peg.2717"/>
<keyword evidence="1" id="KW-0472">Membrane</keyword>
<gene>
    <name evidence="2" type="ORF">C440_13439</name>
</gene>
<evidence type="ECO:0000313" key="2">
    <source>
        <dbReference type="EMBL" id="ELZ91320.1"/>
    </source>
</evidence>
<feature type="transmembrane region" description="Helical" evidence="1">
    <location>
        <begin position="34"/>
        <end position="53"/>
    </location>
</feature>
<reference evidence="2 3" key="1">
    <citation type="journal article" date="2014" name="PLoS Genet.">
        <title>Phylogenetically driven sequencing of extremely halophilic archaea reveals strategies for static and dynamic osmo-response.</title>
        <authorList>
            <person name="Becker E.A."/>
            <person name="Seitzer P.M."/>
            <person name="Tritt A."/>
            <person name="Larsen D."/>
            <person name="Krusor M."/>
            <person name="Yao A.I."/>
            <person name="Wu D."/>
            <person name="Madern D."/>
            <person name="Eisen J.A."/>
            <person name="Darling A.E."/>
            <person name="Facciotti M.T."/>
        </authorList>
    </citation>
    <scope>NUCLEOTIDE SEQUENCE [LARGE SCALE GENOMIC DNA]</scope>
    <source>
        <strain evidence="2 3">ATCC BAA-1512</strain>
    </source>
</reference>
<keyword evidence="3" id="KW-1185">Reference proteome</keyword>
<dbReference type="Proteomes" id="UP000011550">
    <property type="component" value="Unassembled WGS sequence"/>
</dbReference>
<keyword evidence="1" id="KW-0812">Transmembrane</keyword>
<evidence type="ECO:0000256" key="1">
    <source>
        <dbReference type="SAM" id="Phobius"/>
    </source>
</evidence>